<gene>
    <name evidence="2" type="ORF">B7O98_04650</name>
</gene>
<evidence type="ECO:0000313" key="2">
    <source>
        <dbReference type="EMBL" id="PUA32745.1"/>
    </source>
</evidence>
<dbReference type="AlphaFoldDB" id="A0A2R7Y5C7"/>
<dbReference type="SUPFAM" id="SSF88723">
    <property type="entry name" value="PIN domain-like"/>
    <property type="match status" value="1"/>
</dbReference>
<organism evidence="2 3">
    <name type="scientific">Zestosphaera tikiterensis</name>
    <dbReference type="NCBI Taxonomy" id="1973259"/>
    <lineage>
        <taxon>Archaea</taxon>
        <taxon>Thermoproteota</taxon>
        <taxon>Thermoprotei</taxon>
        <taxon>Desulfurococcales</taxon>
        <taxon>Desulfurococcaceae</taxon>
        <taxon>Zestosphaera</taxon>
    </lineage>
</organism>
<dbReference type="InterPro" id="IPR029060">
    <property type="entry name" value="PIN-like_dom_sf"/>
</dbReference>
<dbReference type="EMBL" id="NBVN01000003">
    <property type="protein sequence ID" value="PUA32745.1"/>
    <property type="molecule type" value="Genomic_DNA"/>
</dbReference>
<dbReference type="InterPro" id="IPR002716">
    <property type="entry name" value="PIN_dom"/>
</dbReference>
<accession>A0A2R7Y5C7</accession>
<comment type="caution">
    <text evidence="2">The sequence shown here is derived from an EMBL/GenBank/DDBJ whole genome shotgun (WGS) entry which is preliminary data.</text>
</comment>
<dbReference type="PANTHER" id="PTHR39677">
    <property type="entry name" value="RIBONUCLEASE VAPC6"/>
    <property type="match status" value="1"/>
</dbReference>
<protein>
    <recommendedName>
        <fullName evidence="1">PIN domain-containing protein</fullName>
    </recommendedName>
</protein>
<dbReference type="Pfam" id="PF01850">
    <property type="entry name" value="PIN"/>
    <property type="match status" value="1"/>
</dbReference>
<dbReference type="Gene3D" id="3.40.50.1010">
    <property type="entry name" value="5'-nuclease"/>
    <property type="match status" value="1"/>
</dbReference>
<name>A0A2R7Y5C7_9CREN</name>
<sequence length="150" mass="17518">MAFLIFLDTNIFYHILHNTPKTDQVLTLLEENPGDYVIDMVVHNEIIYTSTVHYLEHKHGVKGIHSVKRWVKKHGYPGEVVNAVRELIRRLNIRLVPSIYAEQELYETMLSYKLLPSDAIIALTCKHYGIDVILTFDEDFKRVPWLKVIS</sequence>
<dbReference type="Proteomes" id="UP000244093">
    <property type="component" value="Unassembled WGS sequence"/>
</dbReference>
<reference evidence="2 3" key="1">
    <citation type="journal article" date="2018" name="Syst. Appl. Microbiol.">
        <title>A new symbiotic nanoarchaeote (Candidatus Nanoclepta minutus) and its host (Zestosphaera tikiterensis gen. nov., sp. nov.) from a New Zealand hot spring.</title>
        <authorList>
            <person name="St John E."/>
            <person name="Liu Y."/>
            <person name="Podar M."/>
            <person name="Stott M.B."/>
            <person name="Meneghin J."/>
            <person name="Chen Z."/>
            <person name="Lagutin K."/>
            <person name="Mitchell K."/>
            <person name="Reysenbach A.L."/>
        </authorList>
    </citation>
    <scope>NUCLEOTIDE SEQUENCE [LARGE SCALE GENOMIC DNA]</scope>
    <source>
        <strain evidence="2">NZ3</strain>
    </source>
</reference>
<evidence type="ECO:0000259" key="1">
    <source>
        <dbReference type="SMART" id="SM00670"/>
    </source>
</evidence>
<feature type="domain" description="PIN" evidence="1">
    <location>
        <begin position="3"/>
        <end position="142"/>
    </location>
</feature>
<proteinExistence type="predicted"/>
<dbReference type="PANTHER" id="PTHR39677:SF4">
    <property type="entry name" value="RIBONUCLEASE VAPC6"/>
    <property type="match status" value="1"/>
</dbReference>
<evidence type="ECO:0000313" key="3">
    <source>
        <dbReference type="Proteomes" id="UP000244093"/>
    </source>
</evidence>
<dbReference type="SMART" id="SM00670">
    <property type="entry name" value="PINc"/>
    <property type="match status" value="1"/>
</dbReference>